<feature type="compositionally biased region" description="Pro residues" evidence="1">
    <location>
        <begin position="91"/>
        <end position="107"/>
    </location>
</feature>
<name>A0A177TKQ7_9BASI</name>
<keyword evidence="4" id="KW-1185">Reference proteome</keyword>
<keyword evidence="2" id="KW-0732">Signal</keyword>
<feature type="compositionally biased region" description="Low complexity" evidence="1">
    <location>
        <begin position="108"/>
        <end position="119"/>
    </location>
</feature>
<gene>
    <name evidence="3" type="ORF">A4X13_0g6443</name>
</gene>
<comment type="caution">
    <text evidence="3">The sequence shown here is derived from an EMBL/GenBank/DDBJ whole genome shotgun (WGS) entry which is preliminary data.</text>
</comment>
<sequence>MVARFALLQVVTLALALMAQAAPVVRSFGDPAVELSTSAEEARATKPSRGMEPWKGGPGAAAGAAALTERFEHLVNSDAPARSEGAERPAAPGPPGVPPPQAPPQPAPQGQGPQVHAPTPQYPQAPRPRVVQPVPAQRPQGPSSPSARGLLQGEDMETTPEGFQAREDLGAAAEASKIPFKPVGLGLVGGAALDHVLSSLPTPYFHSQPNFRSLDSNDNVVAAGIKRSEPGGWPWRWILDGPPEGLALEKMLIG</sequence>
<dbReference type="EMBL" id="LWDF02000615">
    <property type="protein sequence ID" value="KAE8244610.1"/>
    <property type="molecule type" value="Genomic_DNA"/>
</dbReference>
<reference evidence="3" key="2">
    <citation type="journal article" date="2019" name="IMA Fungus">
        <title>Genome sequencing and comparison of five Tilletia species to identify candidate genes for the detection of regulated species infecting wheat.</title>
        <authorList>
            <person name="Nguyen H.D.T."/>
            <person name="Sultana T."/>
            <person name="Kesanakurti P."/>
            <person name="Hambleton S."/>
        </authorList>
    </citation>
    <scope>NUCLEOTIDE SEQUENCE</scope>
    <source>
        <strain evidence="3">DAOMC 236416</strain>
    </source>
</reference>
<feature type="chain" id="PRO_5043971652" evidence="2">
    <location>
        <begin position="22"/>
        <end position="254"/>
    </location>
</feature>
<feature type="region of interest" description="Disordered" evidence="1">
    <location>
        <begin position="78"/>
        <end position="153"/>
    </location>
</feature>
<feature type="compositionally biased region" description="Low complexity" evidence="1">
    <location>
        <begin position="127"/>
        <end position="140"/>
    </location>
</feature>
<evidence type="ECO:0000256" key="2">
    <source>
        <dbReference type="SAM" id="SignalP"/>
    </source>
</evidence>
<feature type="signal peptide" evidence="2">
    <location>
        <begin position="1"/>
        <end position="21"/>
    </location>
</feature>
<evidence type="ECO:0000313" key="4">
    <source>
        <dbReference type="Proteomes" id="UP000077521"/>
    </source>
</evidence>
<reference evidence="3" key="1">
    <citation type="submission" date="2016-04" db="EMBL/GenBank/DDBJ databases">
        <authorList>
            <person name="Nguyen H.D."/>
            <person name="Samba Siva P."/>
            <person name="Cullis J."/>
            <person name="Levesque C.A."/>
            <person name="Hambleton S."/>
        </authorList>
    </citation>
    <scope>NUCLEOTIDE SEQUENCE</scope>
    <source>
        <strain evidence="3">DAOMC 236416</strain>
    </source>
</reference>
<accession>A0A177TKQ7</accession>
<dbReference type="AlphaFoldDB" id="A0A177TKQ7"/>
<protein>
    <submittedName>
        <fullName evidence="3">Uncharacterized protein</fullName>
    </submittedName>
</protein>
<evidence type="ECO:0000313" key="3">
    <source>
        <dbReference type="EMBL" id="KAE8244610.1"/>
    </source>
</evidence>
<proteinExistence type="predicted"/>
<evidence type="ECO:0000256" key="1">
    <source>
        <dbReference type="SAM" id="MobiDB-lite"/>
    </source>
</evidence>
<feature type="region of interest" description="Disordered" evidence="1">
    <location>
        <begin position="38"/>
        <end position="63"/>
    </location>
</feature>
<organism evidence="3 4">
    <name type="scientific">Tilletia indica</name>
    <dbReference type="NCBI Taxonomy" id="43049"/>
    <lineage>
        <taxon>Eukaryota</taxon>
        <taxon>Fungi</taxon>
        <taxon>Dikarya</taxon>
        <taxon>Basidiomycota</taxon>
        <taxon>Ustilaginomycotina</taxon>
        <taxon>Exobasidiomycetes</taxon>
        <taxon>Tilletiales</taxon>
        <taxon>Tilletiaceae</taxon>
        <taxon>Tilletia</taxon>
    </lineage>
</organism>
<dbReference type="Proteomes" id="UP000077521">
    <property type="component" value="Unassembled WGS sequence"/>
</dbReference>